<evidence type="ECO:0000313" key="1">
    <source>
        <dbReference type="EMBL" id="VVU53185.1"/>
    </source>
</evidence>
<evidence type="ECO:0000313" key="2">
    <source>
        <dbReference type="Proteomes" id="UP000494201"/>
    </source>
</evidence>
<dbReference type="Proteomes" id="UP000494201">
    <property type="component" value="Unassembled WGS sequence"/>
</dbReference>
<gene>
    <name evidence="1" type="ORF">BAN20980_05912</name>
</gene>
<protein>
    <recommendedName>
        <fullName evidence="3">Toxic protein SymE</fullName>
    </recommendedName>
</protein>
<organism evidence="1 2">
    <name type="scientific">Burkholderia anthina</name>
    <dbReference type="NCBI Taxonomy" id="179879"/>
    <lineage>
        <taxon>Bacteria</taxon>
        <taxon>Pseudomonadati</taxon>
        <taxon>Pseudomonadota</taxon>
        <taxon>Betaproteobacteria</taxon>
        <taxon>Burkholderiales</taxon>
        <taxon>Burkholderiaceae</taxon>
        <taxon>Burkholderia</taxon>
        <taxon>Burkholderia cepacia complex</taxon>
    </lineage>
</organism>
<dbReference type="AlphaFoldDB" id="A0A6P2GH97"/>
<sequence>MAVANIKSLFRKRKQQDPNTVLQMILRSTPDKPKRGWPYLPWMAVIDAHFKLFGFEPGDRVYLQINHKTRQIHITPHYGDLEFREQPYHQPGGRNPFAL</sequence>
<dbReference type="EMBL" id="CABVLY010000031">
    <property type="protein sequence ID" value="VVU53185.1"/>
    <property type="molecule type" value="Genomic_DNA"/>
</dbReference>
<reference evidence="1 2" key="1">
    <citation type="submission" date="2019-09" db="EMBL/GenBank/DDBJ databases">
        <authorList>
            <person name="Depoorter E."/>
        </authorList>
    </citation>
    <scope>NUCLEOTIDE SEQUENCE [LARGE SCALE GENOMIC DNA]</scope>
    <source>
        <strain evidence="1">LMG 20980</strain>
    </source>
</reference>
<proteinExistence type="predicted"/>
<accession>A0A6P2GH97</accession>
<dbReference type="GeneID" id="56503984"/>
<evidence type="ECO:0008006" key="3">
    <source>
        <dbReference type="Google" id="ProtNLM"/>
    </source>
</evidence>
<dbReference type="RefSeq" id="WP_239007886.1">
    <property type="nucleotide sequence ID" value="NZ_CABVLY010000031.1"/>
</dbReference>
<name>A0A6P2GH97_9BURK</name>